<dbReference type="PANTHER" id="PTHR21192:SF2">
    <property type="entry name" value="NADH DEHYDROGENASE [UBIQUINONE] 1 ALPHA SUBCOMPLEX ASSEMBLY FACTOR 3"/>
    <property type="match status" value="1"/>
</dbReference>
<dbReference type="OrthoDB" id="20681at2759"/>
<protein>
    <submittedName>
        <fullName evidence="1">(pine wood nematode) hypothetical protein</fullName>
    </submittedName>
</protein>
<dbReference type="SMR" id="A0A1I7RI18"/>
<dbReference type="SUPFAM" id="SSF64076">
    <property type="entry name" value="MTH938-like"/>
    <property type="match status" value="1"/>
</dbReference>
<dbReference type="Gene3D" id="3.40.1230.10">
    <property type="entry name" value="MTH938-like"/>
    <property type="match status" value="1"/>
</dbReference>
<gene>
    <name evidence="1" type="ORF">BXYJ_LOCUS8793</name>
</gene>
<reference evidence="2" key="2">
    <citation type="submission" date="2020-08" db="EMBL/GenBank/DDBJ databases">
        <authorList>
            <person name="Kikuchi T."/>
        </authorList>
    </citation>
    <scope>NUCLEOTIDE SEQUENCE</scope>
    <source>
        <strain evidence="1">Ka4C1</strain>
    </source>
</reference>
<proteinExistence type="predicted"/>
<dbReference type="EMBL" id="CAJFDI010000004">
    <property type="protein sequence ID" value="CAD5225934.1"/>
    <property type="molecule type" value="Genomic_DNA"/>
</dbReference>
<dbReference type="GO" id="GO:0032981">
    <property type="term" value="P:mitochondrial respiratory chain complex I assembly"/>
    <property type="evidence" value="ECO:0007669"/>
    <property type="project" value="TreeGrafter"/>
</dbReference>
<evidence type="ECO:0000313" key="1">
    <source>
        <dbReference type="EMBL" id="CAD5225934.1"/>
    </source>
</evidence>
<name>A0A1I7RI18_BURXY</name>
<accession>A0A1I7RI18</accession>
<reference evidence="5" key="1">
    <citation type="submission" date="2016-11" db="UniProtKB">
        <authorList>
            <consortium name="WormBaseParasite"/>
        </authorList>
    </citation>
    <scope>IDENTIFICATION</scope>
</reference>
<dbReference type="GO" id="GO:0005743">
    <property type="term" value="C:mitochondrial inner membrane"/>
    <property type="evidence" value="ECO:0007669"/>
    <property type="project" value="TreeGrafter"/>
</dbReference>
<dbReference type="EMBL" id="CAJFCV020000004">
    <property type="protein sequence ID" value="CAG9115219.1"/>
    <property type="molecule type" value="Genomic_DNA"/>
</dbReference>
<dbReference type="InterPro" id="IPR036748">
    <property type="entry name" value="MTH938-like_sf"/>
</dbReference>
<dbReference type="WBParaSite" id="BXY_0034700.1">
    <property type="protein sequence ID" value="BXY_0034700.1"/>
    <property type="gene ID" value="BXY_0034700"/>
</dbReference>
<evidence type="ECO:0000313" key="5">
    <source>
        <dbReference type="WBParaSite" id="BXY_0034700.1"/>
    </source>
</evidence>
<dbReference type="AlphaFoldDB" id="A0A1I7RI18"/>
<dbReference type="eggNOG" id="KOG3363">
    <property type="taxonomic scope" value="Eukaryota"/>
</dbReference>
<dbReference type="Proteomes" id="UP000095284">
    <property type="component" value="Unplaced"/>
</dbReference>
<evidence type="ECO:0000313" key="2">
    <source>
        <dbReference type="EMBL" id="CAG9115219.1"/>
    </source>
</evidence>
<keyword evidence="4" id="KW-1185">Reference proteome</keyword>
<dbReference type="InterPro" id="IPR007523">
    <property type="entry name" value="NDUFAF3/AAMDC"/>
</dbReference>
<organism evidence="3 5">
    <name type="scientific">Bursaphelenchus xylophilus</name>
    <name type="common">Pinewood nematode worm</name>
    <name type="synonym">Aphelenchoides xylophilus</name>
    <dbReference type="NCBI Taxonomy" id="6326"/>
    <lineage>
        <taxon>Eukaryota</taxon>
        <taxon>Metazoa</taxon>
        <taxon>Ecdysozoa</taxon>
        <taxon>Nematoda</taxon>
        <taxon>Chromadorea</taxon>
        <taxon>Rhabditida</taxon>
        <taxon>Tylenchina</taxon>
        <taxon>Tylenchomorpha</taxon>
        <taxon>Aphelenchoidea</taxon>
        <taxon>Aphelenchoididae</taxon>
        <taxon>Bursaphelenchus</taxon>
    </lineage>
</organism>
<dbReference type="Proteomes" id="UP000659654">
    <property type="component" value="Unassembled WGS sequence"/>
</dbReference>
<dbReference type="PANTHER" id="PTHR21192">
    <property type="entry name" value="NUCLEAR PROTEIN E3-3"/>
    <property type="match status" value="1"/>
</dbReference>
<sequence length="314" mass="35986">MLLRRVSSRILVQRRGRTDDGTLDEHKLVIPTGKSDVGFETRITYLSKEATDDRIGIRGMSQTGFRMYDLNFLWGPIACFPTVAVSWKVKTPEEINEESLDMFFALRPKLDVLVLGVGARKNVDIVRKNVVKVAAKHRVGLELMVTEDAVTTFNFLNAEHRYVAGAFFPQIDLKVSDRENAESLNLHQSIDYVPMNPLLENYTHPFDEGVGIVNRMFGPGKKADEVLEIATKIKELDRQIKESRMYMKMKAEEEKLSGKLITRGLYGEKVIADGEEKKRSELTVQKEVEQRYLEGKFVKKKEVKISRRDMQLED</sequence>
<dbReference type="Pfam" id="PF04430">
    <property type="entry name" value="DUF498"/>
    <property type="match status" value="1"/>
</dbReference>
<evidence type="ECO:0000313" key="4">
    <source>
        <dbReference type="Proteomes" id="UP000659654"/>
    </source>
</evidence>
<evidence type="ECO:0000313" key="3">
    <source>
        <dbReference type="Proteomes" id="UP000095284"/>
    </source>
</evidence>
<dbReference type="Proteomes" id="UP000582659">
    <property type="component" value="Unassembled WGS sequence"/>
</dbReference>